<accession>A0A3B0MEX5</accession>
<sequence length="168" mass="19353">MTEKTHYKKAFDSPYLSSADIVEPTVLTISHVLFEADKTRRTKDVFNTAYFKEKEIRPGETVKPMILNATNSKMVRQITRSPFLEDWQNVKVTICVERVKNRQEYVDGLIIYPAITQKKILTPSQIETWEKAKQSYINNGSLDKVAAHVEMSKEDQKRLKKECANAVA</sequence>
<reference evidence="1" key="1">
    <citation type="submission" date="2018-04" db="EMBL/GenBank/DDBJ databases">
        <authorList>
            <person name="Go L.Y."/>
            <person name="Mitchell J.A."/>
        </authorList>
    </citation>
    <scope>NUCLEOTIDE SEQUENCE</scope>
    <source>
        <strain evidence="1">ARTV</strain>
    </source>
</reference>
<organism evidence="1">
    <name type="scientific">Arsenophonus endosymbiont of Trialeurodes vaporariorum</name>
    <dbReference type="NCBI Taxonomy" id="235567"/>
    <lineage>
        <taxon>Bacteria</taxon>
        <taxon>Pseudomonadati</taxon>
        <taxon>Pseudomonadota</taxon>
        <taxon>Gammaproteobacteria</taxon>
        <taxon>Enterobacterales</taxon>
        <taxon>Morganellaceae</taxon>
        <taxon>Arsenophonus</taxon>
    </lineage>
</organism>
<dbReference type="EMBL" id="UFQR01000010">
    <property type="protein sequence ID" value="SSW96137.1"/>
    <property type="molecule type" value="Genomic_DNA"/>
</dbReference>
<name>A0A3B0MEX5_9GAMM</name>
<evidence type="ECO:0000313" key="1">
    <source>
        <dbReference type="EMBL" id="SSW96137.1"/>
    </source>
</evidence>
<proteinExistence type="predicted"/>
<protein>
    <submittedName>
        <fullName evidence="1">Uncharacterized protein</fullName>
    </submittedName>
</protein>
<dbReference type="AlphaFoldDB" id="A0A3B0MEX5"/>
<gene>
    <name evidence="1" type="ORF">ARTV_2398</name>
</gene>